<dbReference type="PANTHER" id="PTHR10992:SF943">
    <property type="entry name" value="METHYLESTERASE 10"/>
    <property type="match status" value="1"/>
</dbReference>
<protein>
    <submittedName>
        <fullName evidence="2">Methylesterase 10-like</fullName>
    </submittedName>
</protein>
<dbReference type="GO" id="GO:0080030">
    <property type="term" value="F:methyl indole-3-acetate esterase activity"/>
    <property type="evidence" value="ECO:0000318"/>
    <property type="project" value="GO_Central"/>
</dbReference>
<dbReference type="SUPFAM" id="SSF53474">
    <property type="entry name" value="alpha/beta-Hydrolases"/>
    <property type="match status" value="1"/>
</dbReference>
<dbReference type="FunCoup" id="A0A1U8A8S7">
    <property type="interactions" value="17"/>
</dbReference>
<dbReference type="InterPro" id="IPR029058">
    <property type="entry name" value="AB_hydrolase_fold"/>
</dbReference>
<dbReference type="Pfam" id="PF12697">
    <property type="entry name" value="Abhydrolase_6"/>
    <property type="match status" value="1"/>
</dbReference>
<dbReference type="Proteomes" id="UP000189703">
    <property type="component" value="Unplaced"/>
</dbReference>
<dbReference type="OrthoDB" id="408373at2759"/>
<dbReference type="GeneID" id="104601955"/>
<organism evidence="1 2">
    <name type="scientific">Nelumbo nucifera</name>
    <name type="common">Sacred lotus</name>
    <dbReference type="NCBI Taxonomy" id="4432"/>
    <lineage>
        <taxon>Eukaryota</taxon>
        <taxon>Viridiplantae</taxon>
        <taxon>Streptophyta</taxon>
        <taxon>Embryophyta</taxon>
        <taxon>Tracheophyta</taxon>
        <taxon>Spermatophyta</taxon>
        <taxon>Magnoliopsida</taxon>
        <taxon>Proteales</taxon>
        <taxon>Nelumbonaceae</taxon>
        <taxon>Nelumbo</taxon>
    </lineage>
</organism>
<gene>
    <name evidence="2" type="primary">LOC104601955</name>
</gene>
<proteinExistence type="predicted"/>
<dbReference type="GO" id="GO:0080032">
    <property type="term" value="F:methyl jasmonate esterase activity"/>
    <property type="evidence" value="ECO:0000318"/>
    <property type="project" value="GO_Central"/>
</dbReference>
<keyword evidence="1" id="KW-1185">Reference proteome</keyword>
<dbReference type="STRING" id="4432.A0A1U8A8S7"/>
<dbReference type="FunFam" id="3.40.50.1820:FF:000051">
    <property type="entry name" value="(S)-hydroxynitrile lyase"/>
    <property type="match status" value="1"/>
</dbReference>
<dbReference type="InterPro" id="IPR000073">
    <property type="entry name" value="AB_hydrolase_1"/>
</dbReference>
<sequence>MRDMDERVMKHFVLVHGAGQGAWCWYKLAMLLKSGGHRVTALDLAASGVDPKQLNQVSSVFEYVQPLMDLMASLPPDERVILVGHSLGGIAISLAMESFSEKIAAGVFVTAIMPDYTSPPATVLEELFRRTSPESLSGIQLTLGPTPESIPASITFGPEYLAQRMYNRCQPEDITLAKMLVRPAALFGEDLSKDTTLLSEEKFGSVSRAFVVCEGDRVLEESFQRWMVENYPTEEVKVIMGADHMVMLSKPHELCSCLQEISEKYV</sequence>
<dbReference type="AlphaFoldDB" id="A0A1U8A8S7"/>
<reference evidence="2" key="1">
    <citation type="submission" date="2025-08" db="UniProtKB">
        <authorList>
            <consortium name="RefSeq"/>
        </authorList>
    </citation>
    <scope>IDENTIFICATION</scope>
</reference>
<name>A0A1U8A8S7_NELNU</name>
<dbReference type="OMA" id="HTDIDMH"/>
<accession>A0A1U8A8S7</accession>
<dbReference type="PANTHER" id="PTHR10992">
    <property type="entry name" value="METHYLESTERASE FAMILY MEMBER"/>
    <property type="match status" value="1"/>
</dbReference>
<dbReference type="RefSeq" id="XP_010263778.1">
    <property type="nucleotide sequence ID" value="XM_010265476.2"/>
</dbReference>
<evidence type="ECO:0000313" key="1">
    <source>
        <dbReference type="Proteomes" id="UP000189703"/>
    </source>
</evidence>
<dbReference type="GO" id="GO:0009696">
    <property type="term" value="P:salicylic acid metabolic process"/>
    <property type="evidence" value="ECO:0000318"/>
    <property type="project" value="GO_Central"/>
</dbReference>
<dbReference type="KEGG" id="nnu:104601955"/>
<evidence type="ECO:0000313" key="2">
    <source>
        <dbReference type="RefSeq" id="XP_010263778.1"/>
    </source>
</evidence>
<dbReference type="eggNOG" id="ENOG502QQCC">
    <property type="taxonomic scope" value="Eukaryota"/>
</dbReference>
<dbReference type="GO" id="GO:0080031">
    <property type="term" value="F:methyl salicylate esterase activity"/>
    <property type="evidence" value="ECO:0000318"/>
    <property type="project" value="GO_Central"/>
</dbReference>
<dbReference type="InterPro" id="IPR045889">
    <property type="entry name" value="MES/HNL"/>
</dbReference>
<dbReference type="Gene3D" id="3.40.50.1820">
    <property type="entry name" value="alpha/beta hydrolase"/>
    <property type="match status" value="1"/>
</dbReference>
<dbReference type="GO" id="GO:0009694">
    <property type="term" value="P:jasmonic acid metabolic process"/>
    <property type="evidence" value="ECO:0000318"/>
    <property type="project" value="GO_Central"/>
</dbReference>